<dbReference type="PROSITE" id="PS50102">
    <property type="entry name" value="RRM"/>
    <property type="match status" value="1"/>
</dbReference>
<keyword evidence="14" id="KW-1185">Reference proteome</keyword>
<feature type="region of interest" description="Disordered" evidence="11">
    <location>
        <begin position="115"/>
        <end position="143"/>
    </location>
</feature>
<dbReference type="GO" id="GO:0043005">
    <property type="term" value="C:neuron projection"/>
    <property type="evidence" value="ECO:0007669"/>
    <property type="project" value="TreeGrafter"/>
</dbReference>
<dbReference type="InterPro" id="IPR034819">
    <property type="entry name" value="CPEB"/>
</dbReference>
<dbReference type="FunFam" id="3.30.70.330:FF:000054">
    <property type="entry name" value="Cytoplasmic polyadenylation element-binding protein 1"/>
    <property type="match status" value="1"/>
</dbReference>
<feature type="compositionally biased region" description="Polar residues" evidence="11">
    <location>
        <begin position="352"/>
        <end position="367"/>
    </location>
</feature>
<gene>
    <name evidence="13" type="ORF">PV328_008873</name>
</gene>
<evidence type="ECO:0000256" key="7">
    <source>
        <dbReference type="ARBA" id="ARBA00022833"/>
    </source>
</evidence>
<keyword evidence="5" id="KW-0479">Metal-binding</keyword>
<comment type="caution">
    <text evidence="13">The sequence shown here is derived from an EMBL/GenBank/DDBJ whole genome shotgun (WGS) entry which is preliminary data.</text>
</comment>
<feature type="compositionally biased region" description="Low complexity" evidence="11">
    <location>
        <begin position="251"/>
        <end position="322"/>
    </location>
</feature>
<dbReference type="GO" id="GO:0005634">
    <property type="term" value="C:nucleus"/>
    <property type="evidence" value="ECO:0007669"/>
    <property type="project" value="TreeGrafter"/>
</dbReference>
<evidence type="ECO:0000256" key="1">
    <source>
        <dbReference type="ARBA" id="ARBA00004496"/>
    </source>
</evidence>
<evidence type="ECO:0000256" key="2">
    <source>
        <dbReference type="ARBA" id="ARBA00010347"/>
    </source>
</evidence>
<dbReference type="GO" id="GO:0006397">
    <property type="term" value="P:mRNA processing"/>
    <property type="evidence" value="ECO:0007669"/>
    <property type="project" value="UniProtKB-KW"/>
</dbReference>
<evidence type="ECO:0000256" key="10">
    <source>
        <dbReference type="PROSITE-ProRule" id="PRU00176"/>
    </source>
</evidence>
<evidence type="ECO:0000313" key="14">
    <source>
        <dbReference type="Proteomes" id="UP001168990"/>
    </source>
</evidence>
<evidence type="ECO:0000256" key="5">
    <source>
        <dbReference type="ARBA" id="ARBA00022723"/>
    </source>
</evidence>
<dbReference type="Pfam" id="PF16366">
    <property type="entry name" value="CEBP_ZZ"/>
    <property type="match status" value="1"/>
</dbReference>
<keyword evidence="4" id="KW-0507">mRNA processing</keyword>
<dbReference type="CDD" id="cd12725">
    <property type="entry name" value="RRM2_CPEB1"/>
    <property type="match status" value="1"/>
</dbReference>
<dbReference type="Gene3D" id="4.10.640.40">
    <property type="entry name" value="Cytoplasmic polyadenylation element-binding protein, ZZ domain"/>
    <property type="match status" value="1"/>
</dbReference>
<feature type="domain" description="RRM" evidence="12">
    <location>
        <begin position="501"/>
        <end position="588"/>
    </location>
</feature>
<feature type="region of interest" description="Disordered" evidence="11">
    <location>
        <begin position="348"/>
        <end position="367"/>
    </location>
</feature>
<comment type="similarity">
    <text evidence="2">Belongs to the RRM CPEB family.</text>
</comment>
<dbReference type="InterPro" id="IPR034977">
    <property type="entry name" value="CPEB1_RRM1"/>
</dbReference>
<evidence type="ECO:0000313" key="13">
    <source>
        <dbReference type="EMBL" id="KAK0171115.1"/>
    </source>
</evidence>
<dbReference type="InterPro" id="IPR032296">
    <property type="entry name" value="CEBP_ZZ"/>
</dbReference>
<evidence type="ECO:0000256" key="8">
    <source>
        <dbReference type="ARBA" id="ARBA00022845"/>
    </source>
</evidence>
<keyword evidence="3" id="KW-0963">Cytoplasm</keyword>
<proteinExistence type="inferred from homology"/>
<keyword evidence="7" id="KW-0862">Zinc</keyword>
<dbReference type="CDD" id="cd19757">
    <property type="entry name" value="Bbox1"/>
    <property type="match status" value="1"/>
</dbReference>
<dbReference type="Proteomes" id="UP001168990">
    <property type="component" value="Unassembled WGS sequence"/>
</dbReference>
<feature type="region of interest" description="Disordered" evidence="11">
    <location>
        <begin position="203"/>
        <end position="322"/>
    </location>
</feature>
<accession>A0AA39KRF9</accession>
<dbReference type="InterPro" id="IPR000504">
    <property type="entry name" value="RRM_dom"/>
</dbReference>
<dbReference type="SUPFAM" id="SSF54928">
    <property type="entry name" value="RNA-binding domain, RBD"/>
    <property type="match status" value="1"/>
</dbReference>
<comment type="subcellular location">
    <subcellularLocation>
        <location evidence="1">Cytoplasm</location>
    </subcellularLocation>
</comment>
<dbReference type="Pfam" id="PF16368">
    <property type="entry name" value="CEBP1_N"/>
    <property type="match status" value="1"/>
</dbReference>
<dbReference type="Pfam" id="PF16367">
    <property type="entry name" value="RRM_7"/>
    <property type="match status" value="1"/>
</dbReference>
<evidence type="ECO:0000256" key="3">
    <source>
        <dbReference type="ARBA" id="ARBA00022490"/>
    </source>
</evidence>
<feature type="compositionally biased region" description="Basic and acidic residues" evidence="11">
    <location>
        <begin position="116"/>
        <end position="128"/>
    </location>
</feature>
<dbReference type="GO" id="GO:0045202">
    <property type="term" value="C:synapse"/>
    <property type="evidence" value="ECO:0007669"/>
    <property type="project" value="TreeGrafter"/>
</dbReference>
<dbReference type="InterPro" id="IPR038446">
    <property type="entry name" value="CEBP_ZZ_sf"/>
</dbReference>
<dbReference type="SMART" id="SM00360">
    <property type="entry name" value="RRM"/>
    <property type="match status" value="2"/>
</dbReference>
<keyword evidence="8" id="KW-0810">Translation regulation</keyword>
<dbReference type="GO" id="GO:0043022">
    <property type="term" value="F:ribosome binding"/>
    <property type="evidence" value="ECO:0007669"/>
    <property type="project" value="TreeGrafter"/>
</dbReference>
<evidence type="ECO:0000256" key="9">
    <source>
        <dbReference type="ARBA" id="ARBA00022884"/>
    </source>
</evidence>
<dbReference type="EMBL" id="JAQQBS010000003">
    <property type="protein sequence ID" value="KAK0171115.1"/>
    <property type="molecule type" value="Genomic_DNA"/>
</dbReference>
<dbReference type="PANTHER" id="PTHR12566">
    <property type="entry name" value="CYTOPLASMIC POLYADENYLATION ELEMENT BINDING PROTEIN CPEB"/>
    <property type="match status" value="1"/>
</dbReference>
<evidence type="ECO:0000259" key="12">
    <source>
        <dbReference type="PROSITE" id="PS50102"/>
    </source>
</evidence>
<evidence type="ECO:0000256" key="4">
    <source>
        <dbReference type="ARBA" id="ARBA00022664"/>
    </source>
</evidence>
<dbReference type="Gene3D" id="3.30.70.330">
    <property type="match status" value="2"/>
</dbReference>
<name>A0AA39KRF9_9HYME</name>
<dbReference type="GO" id="GO:2000766">
    <property type="term" value="P:negative regulation of cytoplasmic translation"/>
    <property type="evidence" value="ECO:0007669"/>
    <property type="project" value="TreeGrafter"/>
</dbReference>
<evidence type="ECO:0000256" key="11">
    <source>
        <dbReference type="SAM" id="MobiDB-lite"/>
    </source>
</evidence>
<keyword evidence="6" id="KW-0677">Repeat</keyword>
<dbReference type="GO" id="GO:0003730">
    <property type="term" value="F:mRNA 3'-UTR binding"/>
    <property type="evidence" value="ECO:0007669"/>
    <property type="project" value="InterPro"/>
</dbReference>
<dbReference type="GO" id="GO:0005737">
    <property type="term" value="C:cytoplasm"/>
    <property type="evidence" value="ECO:0007669"/>
    <property type="project" value="UniProtKB-SubCell"/>
</dbReference>
<dbReference type="GO" id="GO:0046872">
    <property type="term" value="F:metal ion binding"/>
    <property type="evidence" value="ECO:0007669"/>
    <property type="project" value="UniProtKB-KW"/>
</dbReference>
<dbReference type="CDD" id="cd12723">
    <property type="entry name" value="RRM1_CPEB1"/>
    <property type="match status" value="1"/>
</dbReference>
<dbReference type="FunFam" id="4.10.640.40:FF:000002">
    <property type="entry name" value="Putative Cytoplasmic polyadenylation element-binding protein 1"/>
    <property type="match status" value="1"/>
</dbReference>
<dbReference type="GO" id="GO:0000900">
    <property type="term" value="F:mRNA regulatory element binding translation repressor activity"/>
    <property type="evidence" value="ECO:0007669"/>
    <property type="project" value="TreeGrafter"/>
</dbReference>
<dbReference type="FunFam" id="3.30.70.330:FF:000086">
    <property type="entry name" value="Putative Cytoplasmic polyadenylation element-binding protein 1"/>
    <property type="match status" value="1"/>
</dbReference>
<keyword evidence="9 10" id="KW-0694">RNA-binding</keyword>
<feature type="compositionally biased region" description="Polar residues" evidence="11">
    <location>
        <begin position="203"/>
        <end position="227"/>
    </location>
</feature>
<dbReference type="InterPro" id="IPR012677">
    <property type="entry name" value="Nucleotide-bd_a/b_plait_sf"/>
</dbReference>
<dbReference type="AlphaFoldDB" id="A0AA39KRF9"/>
<dbReference type="PANTHER" id="PTHR12566:SF9">
    <property type="entry name" value="CYTOPLASMIC POLYADENYLATION ELEMENT-BINDING PROTEIN 1"/>
    <property type="match status" value="1"/>
</dbReference>
<dbReference type="GO" id="GO:0008135">
    <property type="term" value="F:translation factor activity, RNA binding"/>
    <property type="evidence" value="ECO:0007669"/>
    <property type="project" value="TreeGrafter"/>
</dbReference>
<sequence>MNVNDAKKIEAQKILKELNSATTLAMSFEQISEGGNKLKNLSSEPSSINLSCDSHQFQSQCDRDTSLRYRPQLESVRQKCDSSHIQSSCDSLLLQNREKEQIQMQQREIELQIQQQHREGEQIHEGKLRKQQQQQQQQRESSLQDMPINWNNLLVDFPSQSTGGLQNQNYDVSYNQSIQDSIGGDMSISELFGLGLPRGTLMGSQSSIGSPGYRSNQHHGQNSSRQLNYKYHDDGYGYSLSSSSHDEGIGYSLSSSSPDIPSTPNSITTPGSPSTPSSAYSSLYSYPSSVSSSSPKTPSPSSSRSQFSHLGSSPPSSINNSPWYGRPIRGSLSYNDCGSPPVDHHHMIGCNGSRSDSPADSDTSCVNSTDGSLSNMMNCLSMNSPTSYDSCYPQSSLNSVINMDMEGYQNNRAAALQRLAIKKYLATSRHHQSSSLRHHHCCTNSIHHMIPTNPSVNALDSHISLDRAARFHRNAAALCDATYTWSGTLPTRSQKPSGYSSKVFLGGLPWDVTDSILIGTFRQFGQIRVEWPGKEQLIAQPKGYAYIIFESEKQVRALLSCCTYDYTNGGKLKYKISSKRLKGKEVEVIPWILSDSNYSKSTSQKLDPGKTVFVGALHGMLTAEGLATIMNDLFDEVIYAGIDTDKFKYPIGSARVTFSSKRSYMKAVSAAFIEIKTSKFTKKVQIDPYLEDSVCSGCFVQQGPYFCREQSCYRYFCRSCWIWQHSMDATRSHKPLTRNSKMKQVIGLSPNFGNNNGGNRMQFGSPI</sequence>
<reference evidence="13" key="2">
    <citation type="submission" date="2023-03" db="EMBL/GenBank/DDBJ databases">
        <authorList>
            <person name="Inwood S.N."/>
            <person name="Skelly J.G."/>
            <person name="Guhlin J."/>
            <person name="Harrop T.W.R."/>
            <person name="Goldson S.G."/>
            <person name="Dearden P.K."/>
        </authorList>
    </citation>
    <scope>NUCLEOTIDE SEQUENCE</scope>
    <source>
        <strain evidence="13">Irish</strain>
        <tissue evidence="13">Whole body</tissue>
    </source>
</reference>
<dbReference type="InterPro" id="IPR035979">
    <property type="entry name" value="RBD_domain_sf"/>
</dbReference>
<reference evidence="13" key="1">
    <citation type="journal article" date="2023" name="bioRxiv">
        <title>Scaffold-level genome assemblies of two parasitoid biocontrol wasps reveal the parthenogenesis mechanism and an associated novel virus.</title>
        <authorList>
            <person name="Inwood S."/>
            <person name="Skelly J."/>
            <person name="Guhlin J."/>
            <person name="Harrop T."/>
            <person name="Goldson S."/>
            <person name="Dearden P."/>
        </authorList>
    </citation>
    <scope>NUCLEOTIDE SEQUENCE</scope>
    <source>
        <strain evidence="13">Irish</strain>
        <tissue evidence="13">Whole body</tissue>
    </source>
</reference>
<dbReference type="InterPro" id="IPR032292">
    <property type="entry name" value="CEBP1_N"/>
</dbReference>
<protein>
    <recommendedName>
        <fullName evidence="12">RRM domain-containing protein</fullName>
    </recommendedName>
</protein>
<evidence type="ECO:0000256" key="6">
    <source>
        <dbReference type="ARBA" id="ARBA00022737"/>
    </source>
</evidence>
<organism evidence="13 14">
    <name type="scientific">Microctonus aethiopoides</name>
    <dbReference type="NCBI Taxonomy" id="144406"/>
    <lineage>
        <taxon>Eukaryota</taxon>
        <taxon>Metazoa</taxon>
        <taxon>Ecdysozoa</taxon>
        <taxon>Arthropoda</taxon>
        <taxon>Hexapoda</taxon>
        <taxon>Insecta</taxon>
        <taxon>Pterygota</taxon>
        <taxon>Neoptera</taxon>
        <taxon>Endopterygota</taxon>
        <taxon>Hymenoptera</taxon>
        <taxon>Apocrita</taxon>
        <taxon>Ichneumonoidea</taxon>
        <taxon>Braconidae</taxon>
        <taxon>Euphorinae</taxon>
        <taxon>Microctonus</taxon>
    </lineage>
</organism>